<dbReference type="Pfam" id="PF00902">
    <property type="entry name" value="TatC"/>
    <property type="match status" value="1"/>
</dbReference>
<dbReference type="PANTHER" id="PTHR30371:SF0">
    <property type="entry name" value="SEC-INDEPENDENT PROTEIN TRANSLOCASE PROTEIN TATC, CHLOROPLASTIC-RELATED"/>
    <property type="match status" value="1"/>
</dbReference>
<comment type="subunit">
    <text evidence="5">The Tat system comprises two distinct complexes: a TatABC complex, containing multiple copies of TatA, TatB and TatC subunits, and a separate TatA complex, containing only TatA subunits. Substrates initially bind to the TatABC complex, which probably triggers association of the separate TatA complex to form the active translocon.</text>
</comment>
<comment type="function">
    <text evidence="5">Part of the twin-arginine translocation (Tat) system that transports large folded proteins containing a characteristic twin-arginine motif in their signal peptide across membranes. Together with TatB, TatC is part of a receptor directly interacting with Tat signal peptides.</text>
</comment>
<dbReference type="PROSITE" id="PS01218">
    <property type="entry name" value="TATC"/>
    <property type="match status" value="1"/>
</dbReference>
<keyword evidence="5" id="KW-0813">Transport</keyword>
<reference evidence="7" key="1">
    <citation type="submission" date="2016-10" db="EMBL/GenBank/DDBJ databases">
        <authorList>
            <person name="Varghese N."/>
            <person name="Submissions S."/>
        </authorList>
    </citation>
    <scope>NUCLEOTIDE SEQUENCE [LARGE SCALE GENOMIC DNA]</scope>
    <source>
        <strain evidence="7">930I</strain>
    </source>
</reference>
<dbReference type="Proteomes" id="UP000217076">
    <property type="component" value="Unassembled WGS sequence"/>
</dbReference>
<dbReference type="GO" id="GO:0065002">
    <property type="term" value="P:intracellular protein transmembrane transport"/>
    <property type="evidence" value="ECO:0007669"/>
    <property type="project" value="TreeGrafter"/>
</dbReference>
<dbReference type="STRING" id="83401.SAMN05421742_103310"/>
<dbReference type="AlphaFoldDB" id="A0A1G7YJP1"/>
<dbReference type="RefSeq" id="WP_425438433.1">
    <property type="nucleotide sequence ID" value="NZ_FNCV01000003.1"/>
</dbReference>
<keyword evidence="3 5" id="KW-1133">Transmembrane helix</keyword>
<dbReference type="NCBIfam" id="TIGR00945">
    <property type="entry name" value="tatC"/>
    <property type="match status" value="1"/>
</dbReference>
<dbReference type="InterPro" id="IPR002033">
    <property type="entry name" value="TatC"/>
</dbReference>
<sequence length="275" mass="30239">MSDNPADNKMSLIDHLIELRLRLMWMLGAFIVGFLICYAVRLPIYAFLVVPLADIMQEVGGTQRMIATGLAEPFFTYIKVAAFGGIVLSFPVIAYHIWGFVAPGLYRHEKRALLPFMVASPVLFAVGAAMVYYLVIPLAWRFLLGFQTGAEETVLPVQIEARVGEYLTLVIRLMLAFGLSFQLPVALVLLSRVGLVTAQGLVDKRRYAIVGIFVVAAIITPPDVVSQIGLGIPLLLLYEASIHAVRRVEAERAARHAGDDGSFGRDGDETDFNDD</sequence>
<keyword evidence="4 5" id="KW-0472">Membrane</keyword>
<dbReference type="EMBL" id="FNCV01000003">
    <property type="protein sequence ID" value="SDG96030.1"/>
    <property type="molecule type" value="Genomic_DNA"/>
</dbReference>
<dbReference type="HAMAP" id="MF_00902">
    <property type="entry name" value="TatC"/>
    <property type="match status" value="1"/>
</dbReference>
<feature type="transmembrane region" description="Helical" evidence="5">
    <location>
        <begin position="80"/>
        <end position="101"/>
    </location>
</feature>
<dbReference type="GO" id="GO:0043953">
    <property type="term" value="P:protein transport by the Tat complex"/>
    <property type="evidence" value="ECO:0007669"/>
    <property type="project" value="UniProtKB-UniRule"/>
</dbReference>
<comment type="caution">
    <text evidence="5">Lacks conserved residue(s) required for the propagation of feature annotation.</text>
</comment>
<evidence type="ECO:0000256" key="1">
    <source>
        <dbReference type="ARBA" id="ARBA00004141"/>
    </source>
</evidence>
<evidence type="ECO:0000256" key="3">
    <source>
        <dbReference type="ARBA" id="ARBA00022989"/>
    </source>
</evidence>
<dbReference type="PANTHER" id="PTHR30371">
    <property type="entry name" value="SEC-INDEPENDENT PROTEIN TRANSLOCASE PROTEIN TATC"/>
    <property type="match status" value="1"/>
</dbReference>
<dbReference type="InterPro" id="IPR019820">
    <property type="entry name" value="Sec-indep_translocase_CS"/>
</dbReference>
<protein>
    <recommendedName>
        <fullName evidence="5">Sec-independent protein translocase protein TatC</fullName>
    </recommendedName>
</protein>
<evidence type="ECO:0000313" key="7">
    <source>
        <dbReference type="Proteomes" id="UP000217076"/>
    </source>
</evidence>
<feature type="transmembrane region" description="Helical" evidence="5">
    <location>
        <begin position="21"/>
        <end position="41"/>
    </location>
</feature>
<dbReference type="GO" id="GO:0009977">
    <property type="term" value="F:proton motive force dependent protein transmembrane transporter activity"/>
    <property type="evidence" value="ECO:0007669"/>
    <property type="project" value="TreeGrafter"/>
</dbReference>
<keyword evidence="7" id="KW-1185">Reference proteome</keyword>
<comment type="subcellular location">
    <subcellularLocation>
        <location evidence="5">Cell membrane</location>
        <topology evidence="5">Multi-pass membrane protein</topology>
    </subcellularLocation>
    <subcellularLocation>
        <location evidence="1">Membrane</location>
        <topology evidence="1">Multi-pass membrane protein</topology>
    </subcellularLocation>
</comment>
<keyword evidence="5" id="KW-0811">Translocation</keyword>
<gene>
    <name evidence="5" type="primary">tatC</name>
    <name evidence="6" type="ORF">SAMN05421742_103310</name>
</gene>
<evidence type="ECO:0000256" key="2">
    <source>
        <dbReference type="ARBA" id="ARBA00022692"/>
    </source>
</evidence>
<keyword evidence="2 5" id="KW-0812">Transmembrane</keyword>
<name>A0A1G7YJP1_9PROT</name>
<feature type="transmembrane region" description="Helical" evidence="5">
    <location>
        <begin position="113"/>
        <end position="135"/>
    </location>
</feature>
<dbReference type="PRINTS" id="PR01840">
    <property type="entry name" value="TATCFAMILY"/>
</dbReference>
<dbReference type="GO" id="GO:0033281">
    <property type="term" value="C:TAT protein transport complex"/>
    <property type="evidence" value="ECO:0007669"/>
    <property type="project" value="UniProtKB-UniRule"/>
</dbReference>
<feature type="transmembrane region" description="Helical" evidence="5">
    <location>
        <begin position="207"/>
        <end position="222"/>
    </location>
</feature>
<keyword evidence="5" id="KW-1003">Cell membrane</keyword>
<evidence type="ECO:0000313" key="6">
    <source>
        <dbReference type="EMBL" id="SDG96030.1"/>
    </source>
</evidence>
<accession>A0A1G7YJP1</accession>
<feature type="transmembrane region" description="Helical" evidence="5">
    <location>
        <begin position="169"/>
        <end position="195"/>
    </location>
</feature>
<evidence type="ECO:0000256" key="4">
    <source>
        <dbReference type="ARBA" id="ARBA00023136"/>
    </source>
</evidence>
<evidence type="ECO:0000256" key="5">
    <source>
        <dbReference type="HAMAP-Rule" id="MF_00902"/>
    </source>
</evidence>
<keyword evidence="5" id="KW-0653">Protein transport</keyword>
<organism evidence="6 7">
    <name type="scientific">Roseospirillum parvum</name>
    <dbReference type="NCBI Taxonomy" id="83401"/>
    <lineage>
        <taxon>Bacteria</taxon>
        <taxon>Pseudomonadati</taxon>
        <taxon>Pseudomonadota</taxon>
        <taxon>Alphaproteobacteria</taxon>
        <taxon>Rhodospirillales</taxon>
        <taxon>Rhodospirillaceae</taxon>
        <taxon>Roseospirillum</taxon>
    </lineage>
</organism>
<comment type="similarity">
    <text evidence="5">Belongs to the TatC family.</text>
</comment>
<proteinExistence type="inferred from homology"/>